<proteinExistence type="inferred from homology"/>
<evidence type="ECO:0000256" key="2">
    <source>
        <dbReference type="ARBA" id="ARBA00022801"/>
    </source>
</evidence>
<dbReference type="GO" id="GO:0052689">
    <property type="term" value="F:carboxylic ester hydrolase activity"/>
    <property type="evidence" value="ECO:0007669"/>
    <property type="project" value="TreeGrafter"/>
</dbReference>
<feature type="domain" description="Carboxylesterase type B" evidence="3">
    <location>
        <begin position="11"/>
        <end position="359"/>
    </location>
</feature>
<evidence type="ECO:0000259" key="3">
    <source>
        <dbReference type="Pfam" id="PF00135"/>
    </source>
</evidence>
<dbReference type="PANTHER" id="PTHR43918">
    <property type="entry name" value="ACETYLCHOLINESTERASE"/>
    <property type="match status" value="1"/>
</dbReference>
<dbReference type="EMBL" id="KI912110">
    <property type="protein sequence ID" value="ETS84411.1"/>
    <property type="molecule type" value="Genomic_DNA"/>
</dbReference>
<organism evidence="4 5">
    <name type="scientific">Pestalotiopsis fici (strain W106-1 / CGMCC3.15140)</name>
    <dbReference type="NCBI Taxonomy" id="1229662"/>
    <lineage>
        <taxon>Eukaryota</taxon>
        <taxon>Fungi</taxon>
        <taxon>Dikarya</taxon>
        <taxon>Ascomycota</taxon>
        <taxon>Pezizomycotina</taxon>
        <taxon>Sordariomycetes</taxon>
        <taxon>Xylariomycetidae</taxon>
        <taxon>Amphisphaeriales</taxon>
        <taxon>Sporocadaceae</taxon>
        <taxon>Pestalotiopsis</taxon>
    </lineage>
</organism>
<sequence length="389" mass="42876">MYGAEIAADGSANLGLKDQRLALGWIQENIAAFGGDPTKVTIWGQEAGAFSVGLQLLAYGGRDDALFRGAILQSGSPTLMFPSVTVDEWQPLYDAFVDGVNCTNAADTLACMREVDASALSEVFDSDLTTLERVNPVVDGDFLPDLGANLLNSGKFVKVPIILGTTADEGTWNYYGVKGINTTDEFLSMVAFDGMSNEIAEEIAQLYPDDPDQGIPSTLEGRPGNETGYGWQWKRSSAYNGDRIMQAGRRMGSQAWAAQGVDAYSYLYDVLFHAKWWQTGVQEQDDIAFLFHNVTLSESISPEDQADQKDTFEPLSYLMTSMWISFFATLDPNNHPVNGTNVWPKYATVSPENFVFDVNATQLSRTALDDFRTDAISYWMDLFTAEYPK</sequence>
<dbReference type="SUPFAM" id="SSF53474">
    <property type="entry name" value="alpha/beta-Hydrolases"/>
    <property type="match status" value="1"/>
</dbReference>
<dbReference type="HOGENOM" id="CLU_006586_10_6_1"/>
<dbReference type="GeneID" id="19267449"/>
<evidence type="ECO:0000313" key="4">
    <source>
        <dbReference type="EMBL" id="ETS84411.1"/>
    </source>
</evidence>
<dbReference type="PANTHER" id="PTHR43918:SF4">
    <property type="entry name" value="CARBOXYLIC ESTER HYDROLASE"/>
    <property type="match status" value="1"/>
</dbReference>
<comment type="similarity">
    <text evidence="1">Belongs to the type-B carboxylesterase/lipase family.</text>
</comment>
<dbReference type="Pfam" id="PF00135">
    <property type="entry name" value="COesterase"/>
    <property type="match status" value="1"/>
</dbReference>
<protein>
    <recommendedName>
        <fullName evidence="3">Carboxylesterase type B domain-containing protein</fullName>
    </recommendedName>
</protein>
<dbReference type="Proteomes" id="UP000030651">
    <property type="component" value="Unassembled WGS sequence"/>
</dbReference>
<dbReference type="InterPro" id="IPR050654">
    <property type="entry name" value="AChE-related_enzymes"/>
</dbReference>
<dbReference type="Gene3D" id="3.40.50.1820">
    <property type="entry name" value="alpha/beta hydrolase"/>
    <property type="match status" value="1"/>
</dbReference>
<dbReference type="eggNOG" id="KOG4389">
    <property type="taxonomic scope" value="Eukaryota"/>
</dbReference>
<dbReference type="KEGG" id="pfy:PFICI_02436"/>
<dbReference type="STRING" id="1229662.W3XGR5"/>
<reference evidence="5" key="1">
    <citation type="journal article" date="2015" name="BMC Genomics">
        <title>Genomic and transcriptomic analysis of the endophytic fungus Pestalotiopsis fici reveals its lifestyle and high potential for synthesis of natural products.</title>
        <authorList>
            <person name="Wang X."/>
            <person name="Zhang X."/>
            <person name="Liu L."/>
            <person name="Xiang M."/>
            <person name="Wang W."/>
            <person name="Sun X."/>
            <person name="Che Y."/>
            <person name="Guo L."/>
            <person name="Liu G."/>
            <person name="Guo L."/>
            <person name="Wang C."/>
            <person name="Yin W.B."/>
            <person name="Stadler M."/>
            <person name="Zhang X."/>
            <person name="Liu X."/>
        </authorList>
    </citation>
    <scope>NUCLEOTIDE SEQUENCE [LARGE SCALE GENOMIC DNA]</scope>
    <source>
        <strain evidence="5">W106-1 / CGMCC3.15140</strain>
    </source>
</reference>
<dbReference type="RefSeq" id="XP_007829208.1">
    <property type="nucleotide sequence ID" value="XM_007831017.1"/>
</dbReference>
<keyword evidence="2" id="KW-0378">Hydrolase</keyword>
<dbReference type="InterPro" id="IPR029058">
    <property type="entry name" value="AB_hydrolase_fold"/>
</dbReference>
<accession>W3XGR5</accession>
<evidence type="ECO:0000313" key="5">
    <source>
        <dbReference type="Proteomes" id="UP000030651"/>
    </source>
</evidence>
<dbReference type="OMA" id="IAFLFHN"/>
<dbReference type="OrthoDB" id="408631at2759"/>
<name>W3XGR5_PESFW</name>
<dbReference type="InterPro" id="IPR002018">
    <property type="entry name" value="CarbesteraseB"/>
</dbReference>
<gene>
    <name evidence="4" type="ORF">PFICI_02436</name>
</gene>
<keyword evidence="5" id="KW-1185">Reference proteome</keyword>
<dbReference type="InParanoid" id="W3XGR5"/>
<dbReference type="AlphaFoldDB" id="W3XGR5"/>
<evidence type="ECO:0000256" key="1">
    <source>
        <dbReference type="ARBA" id="ARBA00005964"/>
    </source>
</evidence>